<accession>A0A0L8HNX3</accession>
<keyword evidence="1" id="KW-0812">Transmembrane</keyword>
<proteinExistence type="predicted"/>
<keyword evidence="1" id="KW-0472">Membrane</keyword>
<protein>
    <submittedName>
        <fullName evidence="2">Uncharacterized protein</fullName>
    </submittedName>
</protein>
<evidence type="ECO:0000313" key="2">
    <source>
        <dbReference type="EMBL" id="KOF90440.1"/>
    </source>
</evidence>
<feature type="transmembrane region" description="Helical" evidence="1">
    <location>
        <begin position="42"/>
        <end position="73"/>
    </location>
</feature>
<gene>
    <name evidence="2" type="ORF">OCBIM_22011207mg</name>
</gene>
<dbReference type="AlphaFoldDB" id="A0A0L8HNX3"/>
<organism evidence="2">
    <name type="scientific">Octopus bimaculoides</name>
    <name type="common">California two-spotted octopus</name>
    <dbReference type="NCBI Taxonomy" id="37653"/>
    <lineage>
        <taxon>Eukaryota</taxon>
        <taxon>Metazoa</taxon>
        <taxon>Spiralia</taxon>
        <taxon>Lophotrochozoa</taxon>
        <taxon>Mollusca</taxon>
        <taxon>Cephalopoda</taxon>
        <taxon>Coleoidea</taxon>
        <taxon>Octopodiformes</taxon>
        <taxon>Octopoda</taxon>
        <taxon>Incirrata</taxon>
        <taxon>Octopodidae</taxon>
        <taxon>Octopus</taxon>
    </lineage>
</organism>
<reference evidence="2" key="1">
    <citation type="submission" date="2015-07" db="EMBL/GenBank/DDBJ databases">
        <title>MeaNS - Measles Nucleotide Surveillance Program.</title>
        <authorList>
            <person name="Tran T."/>
            <person name="Druce J."/>
        </authorList>
    </citation>
    <scope>NUCLEOTIDE SEQUENCE</scope>
    <source>
        <strain evidence="2">UCB-OBI-ISO-001</strain>
        <tissue evidence="2">Gonad</tissue>
    </source>
</reference>
<name>A0A0L8HNX3_OCTBM</name>
<feature type="transmembrane region" description="Helical" evidence="1">
    <location>
        <begin position="6"/>
        <end position="30"/>
    </location>
</feature>
<dbReference type="EMBL" id="KQ417763">
    <property type="protein sequence ID" value="KOF90440.1"/>
    <property type="molecule type" value="Genomic_DNA"/>
</dbReference>
<sequence>MFLHQWHFYIYFDCLLRALAIMFISAKFFYPLHFWYNSSVRLTLRIVVLIFSNLCKILPTMHFCIILASAAFARSLFRHF</sequence>
<evidence type="ECO:0000256" key="1">
    <source>
        <dbReference type="SAM" id="Phobius"/>
    </source>
</evidence>
<keyword evidence="1" id="KW-1133">Transmembrane helix</keyword>